<keyword evidence="4" id="KW-0812">Transmembrane</keyword>
<organism evidence="6 7">
    <name type="scientific">Clostridium moniliforme</name>
    <dbReference type="NCBI Taxonomy" id="39489"/>
    <lineage>
        <taxon>Bacteria</taxon>
        <taxon>Bacillati</taxon>
        <taxon>Bacillota</taxon>
        <taxon>Clostridia</taxon>
        <taxon>Eubacteriales</taxon>
        <taxon>Clostridiaceae</taxon>
        <taxon>Clostridium</taxon>
    </lineage>
</organism>
<proteinExistence type="predicted"/>
<dbReference type="SUPFAM" id="SSF158911">
    <property type="entry name" value="NEAT domain-like"/>
    <property type="match status" value="2"/>
</dbReference>
<keyword evidence="6" id="KW-0378">Hydrolase</keyword>
<dbReference type="PROSITE" id="PS50978">
    <property type="entry name" value="NEAT"/>
    <property type="match status" value="2"/>
</dbReference>
<dbReference type="RefSeq" id="WP_209796087.1">
    <property type="nucleotide sequence ID" value="NZ_JAGGJZ010000002.1"/>
</dbReference>
<accession>A0ABS4EZH2</accession>
<evidence type="ECO:0000313" key="6">
    <source>
        <dbReference type="EMBL" id="MBP1889386.1"/>
    </source>
</evidence>
<evidence type="ECO:0000256" key="3">
    <source>
        <dbReference type="SAM" id="MobiDB-lite"/>
    </source>
</evidence>
<dbReference type="InterPro" id="IPR006635">
    <property type="entry name" value="NEAT_dom"/>
</dbReference>
<dbReference type="GO" id="GO:0016787">
    <property type="term" value="F:hydrolase activity"/>
    <property type="evidence" value="ECO:0007669"/>
    <property type="project" value="UniProtKB-KW"/>
</dbReference>
<evidence type="ECO:0000259" key="5">
    <source>
        <dbReference type="PROSITE" id="PS50978"/>
    </source>
</evidence>
<evidence type="ECO:0000256" key="2">
    <source>
        <dbReference type="ARBA" id="ARBA00022729"/>
    </source>
</evidence>
<comment type="subcellular location">
    <subcellularLocation>
        <location evidence="1">Cell envelope</location>
    </subcellularLocation>
</comment>
<comment type="caution">
    <text evidence="6">The sequence shown here is derived from an EMBL/GenBank/DDBJ whole genome shotgun (WGS) entry which is preliminary data.</text>
</comment>
<feature type="region of interest" description="Disordered" evidence="3">
    <location>
        <begin position="373"/>
        <end position="427"/>
    </location>
</feature>
<sequence>MIKRKASMLIAVALVTSVFIGGGTGVRAFASELNHNKEIVEQLRGGIYEVENKTSYITPGNETGESMARRALEKTTKLTIKNGKTYMKLNFNKALYSFMQNIKVSIDGKDIKIKENKDDKSIEFEVPSPESKIHIGMFITAMGRDVEMFVVNDMSTLKTINEMPIINAKDITVSKGDKIDLLSNATALDKEDGKIKVKVLGDTSFIKNGVAVKSGTYKVKYKAEDKGGLVSTKDIKVTVKDKSETNKDNTENKKQKDGDYLIQNDVKYIGNGNAEIGNSMARRVLKKTSGVNINNGKIYTTLEFDKVQYEFLKNIKINVNGKNVNFTENNRKIKFEVPSLDSKIVVSAFVTAMNKDVSFQTILKEDTLKKVNLSEGSTNKPEENKDNTSKNENKQNNKTENKSSSTKADNGNGNKINSNKEMSNKLPDTGMNFAGSVLAGLGALGVGALSIISKRK</sequence>
<dbReference type="Gene3D" id="2.60.40.10">
    <property type="entry name" value="Immunoglobulins"/>
    <property type="match status" value="1"/>
</dbReference>
<feature type="compositionally biased region" description="Polar residues" evidence="3">
    <location>
        <begin position="408"/>
        <end position="421"/>
    </location>
</feature>
<keyword evidence="2" id="KW-0732">Signal</keyword>
<evidence type="ECO:0000256" key="4">
    <source>
        <dbReference type="SAM" id="Phobius"/>
    </source>
</evidence>
<feature type="transmembrane region" description="Helical" evidence="4">
    <location>
        <begin position="433"/>
        <end position="452"/>
    </location>
</feature>
<evidence type="ECO:0000313" key="7">
    <source>
        <dbReference type="Proteomes" id="UP000783390"/>
    </source>
</evidence>
<keyword evidence="4" id="KW-0472">Membrane</keyword>
<dbReference type="InterPro" id="IPR037250">
    <property type="entry name" value="NEAT_dom_sf"/>
</dbReference>
<protein>
    <submittedName>
        <fullName evidence="6">Metal-dependent hydrolase</fullName>
    </submittedName>
</protein>
<reference evidence="6 7" key="1">
    <citation type="submission" date="2021-03" db="EMBL/GenBank/DDBJ databases">
        <title>Genomic Encyclopedia of Type Strains, Phase IV (KMG-IV): sequencing the most valuable type-strain genomes for metagenomic binning, comparative biology and taxonomic classification.</title>
        <authorList>
            <person name="Goeker M."/>
        </authorList>
    </citation>
    <scope>NUCLEOTIDE SEQUENCE [LARGE SCALE GENOMIC DNA]</scope>
    <source>
        <strain evidence="6 7">DSM 3984</strain>
    </source>
</reference>
<feature type="domain" description="NEAT" evidence="5">
    <location>
        <begin position="255"/>
        <end position="381"/>
    </location>
</feature>
<dbReference type="CDD" id="cd06920">
    <property type="entry name" value="NEAT"/>
    <property type="match status" value="1"/>
</dbReference>
<feature type="compositionally biased region" description="Basic and acidic residues" evidence="3">
    <location>
        <begin position="380"/>
        <end position="401"/>
    </location>
</feature>
<dbReference type="EMBL" id="JAGGJZ010000002">
    <property type="protein sequence ID" value="MBP1889386.1"/>
    <property type="molecule type" value="Genomic_DNA"/>
</dbReference>
<dbReference type="Pfam" id="PF05031">
    <property type="entry name" value="NEAT"/>
    <property type="match status" value="2"/>
</dbReference>
<keyword evidence="4" id="KW-1133">Transmembrane helix</keyword>
<name>A0ABS4EZH2_9CLOT</name>
<gene>
    <name evidence="6" type="ORF">J2Z53_000967</name>
</gene>
<dbReference type="SMART" id="SM00725">
    <property type="entry name" value="NEAT"/>
    <property type="match status" value="2"/>
</dbReference>
<dbReference type="Proteomes" id="UP000783390">
    <property type="component" value="Unassembled WGS sequence"/>
</dbReference>
<keyword evidence="7" id="KW-1185">Reference proteome</keyword>
<feature type="domain" description="NEAT" evidence="5">
    <location>
        <begin position="43"/>
        <end position="169"/>
    </location>
</feature>
<dbReference type="Gene3D" id="2.60.40.1850">
    <property type="match status" value="2"/>
</dbReference>
<evidence type="ECO:0000256" key="1">
    <source>
        <dbReference type="ARBA" id="ARBA00004196"/>
    </source>
</evidence>
<dbReference type="InterPro" id="IPR013783">
    <property type="entry name" value="Ig-like_fold"/>
</dbReference>